<name>A0A8X6MBQ4_NEPPI</name>
<dbReference type="EMBL" id="BMAW01089301">
    <property type="protein sequence ID" value="GFS39076.1"/>
    <property type="molecule type" value="Genomic_DNA"/>
</dbReference>
<feature type="transmembrane region" description="Helical" evidence="1">
    <location>
        <begin position="24"/>
        <end position="44"/>
    </location>
</feature>
<reference evidence="2" key="1">
    <citation type="submission" date="2020-08" db="EMBL/GenBank/DDBJ databases">
        <title>Multicomponent nature underlies the extraordinary mechanical properties of spider dragline silk.</title>
        <authorList>
            <person name="Kono N."/>
            <person name="Nakamura H."/>
            <person name="Mori M."/>
            <person name="Yoshida Y."/>
            <person name="Ohtoshi R."/>
            <person name="Malay A.D."/>
            <person name="Moran D.A.P."/>
            <person name="Tomita M."/>
            <person name="Numata K."/>
            <person name="Arakawa K."/>
        </authorList>
    </citation>
    <scope>NUCLEOTIDE SEQUENCE</scope>
</reference>
<protein>
    <submittedName>
        <fullName evidence="2">Uncharacterized protein</fullName>
    </submittedName>
</protein>
<evidence type="ECO:0000256" key="1">
    <source>
        <dbReference type="SAM" id="Phobius"/>
    </source>
</evidence>
<evidence type="ECO:0000313" key="2">
    <source>
        <dbReference type="EMBL" id="GFS39076.1"/>
    </source>
</evidence>
<comment type="caution">
    <text evidence="2">The sequence shown here is derived from an EMBL/GenBank/DDBJ whole genome shotgun (WGS) entry which is preliminary data.</text>
</comment>
<dbReference type="AlphaFoldDB" id="A0A8X6MBQ4"/>
<keyword evidence="3" id="KW-1185">Reference proteome</keyword>
<organism evidence="2 3">
    <name type="scientific">Nephila pilipes</name>
    <name type="common">Giant wood spider</name>
    <name type="synonym">Nephila maculata</name>
    <dbReference type="NCBI Taxonomy" id="299642"/>
    <lineage>
        <taxon>Eukaryota</taxon>
        <taxon>Metazoa</taxon>
        <taxon>Ecdysozoa</taxon>
        <taxon>Arthropoda</taxon>
        <taxon>Chelicerata</taxon>
        <taxon>Arachnida</taxon>
        <taxon>Araneae</taxon>
        <taxon>Araneomorphae</taxon>
        <taxon>Entelegynae</taxon>
        <taxon>Araneoidea</taxon>
        <taxon>Nephilidae</taxon>
        <taxon>Nephila</taxon>
    </lineage>
</organism>
<keyword evidence="1" id="KW-1133">Transmembrane helix</keyword>
<keyword evidence="1" id="KW-0472">Membrane</keyword>
<evidence type="ECO:0000313" key="3">
    <source>
        <dbReference type="Proteomes" id="UP000887013"/>
    </source>
</evidence>
<dbReference type="Proteomes" id="UP000887013">
    <property type="component" value="Unassembled WGS sequence"/>
</dbReference>
<gene>
    <name evidence="2" type="ORF">NPIL_479451</name>
</gene>
<proteinExistence type="predicted"/>
<accession>A0A8X6MBQ4</accession>
<keyword evidence="1" id="KW-0812">Transmembrane</keyword>
<sequence length="96" mass="10939">MVGSLRFDPRPFFPIVLPPPSSTHIALVSAAFLLVFCFLHITLFHKYQAGLKGAGPKSISDNEKAEEGKELAHHHHLMQRTLFEIRFEQLIEKVFI</sequence>